<reference evidence="2 3" key="1">
    <citation type="journal article" date="2009" name="Nature">
        <title>The Sorghum bicolor genome and the diversification of grasses.</title>
        <authorList>
            <person name="Paterson A.H."/>
            <person name="Bowers J.E."/>
            <person name="Bruggmann R."/>
            <person name="Dubchak I."/>
            <person name="Grimwood J."/>
            <person name="Gundlach H."/>
            <person name="Haberer G."/>
            <person name="Hellsten U."/>
            <person name="Mitros T."/>
            <person name="Poliakov A."/>
            <person name="Schmutz J."/>
            <person name="Spannagl M."/>
            <person name="Tang H."/>
            <person name="Wang X."/>
            <person name="Wicker T."/>
            <person name="Bharti A.K."/>
            <person name="Chapman J."/>
            <person name="Feltus F.A."/>
            <person name="Gowik U."/>
            <person name="Grigoriev I.V."/>
            <person name="Lyons E."/>
            <person name="Maher C.A."/>
            <person name="Martis M."/>
            <person name="Narechania A."/>
            <person name="Otillar R.P."/>
            <person name="Penning B.W."/>
            <person name="Salamov A.A."/>
            <person name="Wang Y."/>
            <person name="Zhang L."/>
            <person name="Carpita N.C."/>
            <person name="Freeling M."/>
            <person name="Gingle A.R."/>
            <person name="Hash C.T."/>
            <person name="Keller B."/>
            <person name="Klein P."/>
            <person name="Kresovich S."/>
            <person name="McCann M.C."/>
            <person name="Ming R."/>
            <person name="Peterson D.G."/>
            <person name="Mehboob-ur-Rahman"/>
            <person name="Ware D."/>
            <person name="Westhoff P."/>
            <person name="Mayer K.F."/>
            <person name="Messing J."/>
            <person name="Rokhsar D.S."/>
        </authorList>
    </citation>
    <scope>NUCLEOTIDE SEQUENCE [LARGE SCALE GENOMIC DNA]</scope>
    <source>
        <strain evidence="3">cv. BTx623</strain>
    </source>
</reference>
<gene>
    <name evidence="2" type="ORF">SORBI_3001G213150</name>
</gene>
<dbReference type="Proteomes" id="UP000000768">
    <property type="component" value="Chromosome 1"/>
</dbReference>
<dbReference type="AlphaFoldDB" id="A0A1Z5S6R3"/>
<keyword evidence="3" id="KW-1185">Reference proteome</keyword>
<dbReference type="InParanoid" id="A0A1Z5S6R3"/>
<name>A0A1Z5S6R3_SORBI</name>
<protein>
    <submittedName>
        <fullName evidence="2">Uncharacterized protein</fullName>
    </submittedName>
</protein>
<accession>A0A1Z5S6R3</accession>
<dbReference type="EMBL" id="CM000760">
    <property type="protein sequence ID" value="OQU91608.1"/>
    <property type="molecule type" value="Genomic_DNA"/>
</dbReference>
<dbReference type="eggNOG" id="ENOG502R5AS">
    <property type="taxonomic scope" value="Eukaryota"/>
</dbReference>
<sequence length="175" mass="19719">MAVDRPLLVLHDTEEGHLVYDLHLDGEEEETLTCFPCPVARFTSPQLWCCSFAVSGGCVLGVMYDWNDTWFHDTVMKVGARLRLLGEAAQPTVPRIRGPPRPMVAHVPQLHVATPWRPPPQGQPRHASHGRRHRGQDGHHPLRRHLQLRDAPARPRRRRRLPCRPTAESTGGALG</sequence>
<evidence type="ECO:0000256" key="1">
    <source>
        <dbReference type="SAM" id="MobiDB-lite"/>
    </source>
</evidence>
<feature type="region of interest" description="Disordered" evidence="1">
    <location>
        <begin position="113"/>
        <end position="175"/>
    </location>
</feature>
<proteinExistence type="predicted"/>
<organism evidence="2 3">
    <name type="scientific">Sorghum bicolor</name>
    <name type="common">Sorghum</name>
    <name type="synonym">Sorghum vulgare</name>
    <dbReference type="NCBI Taxonomy" id="4558"/>
    <lineage>
        <taxon>Eukaryota</taxon>
        <taxon>Viridiplantae</taxon>
        <taxon>Streptophyta</taxon>
        <taxon>Embryophyta</taxon>
        <taxon>Tracheophyta</taxon>
        <taxon>Spermatophyta</taxon>
        <taxon>Magnoliopsida</taxon>
        <taxon>Liliopsida</taxon>
        <taxon>Poales</taxon>
        <taxon>Poaceae</taxon>
        <taxon>PACMAD clade</taxon>
        <taxon>Panicoideae</taxon>
        <taxon>Andropogonodae</taxon>
        <taxon>Andropogoneae</taxon>
        <taxon>Sorghinae</taxon>
        <taxon>Sorghum</taxon>
    </lineage>
</organism>
<dbReference type="Gramene" id="OQU91608">
    <property type="protein sequence ID" value="OQU91608"/>
    <property type="gene ID" value="SORBI_3001G213150"/>
</dbReference>
<evidence type="ECO:0000313" key="2">
    <source>
        <dbReference type="EMBL" id="OQU91608.1"/>
    </source>
</evidence>
<evidence type="ECO:0000313" key="3">
    <source>
        <dbReference type="Proteomes" id="UP000000768"/>
    </source>
</evidence>
<reference evidence="3" key="2">
    <citation type="journal article" date="2018" name="Plant J.">
        <title>The Sorghum bicolor reference genome: improved assembly, gene annotations, a transcriptome atlas, and signatures of genome organization.</title>
        <authorList>
            <person name="McCormick R.F."/>
            <person name="Truong S.K."/>
            <person name="Sreedasyam A."/>
            <person name="Jenkins J."/>
            <person name="Shu S."/>
            <person name="Sims D."/>
            <person name="Kennedy M."/>
            <person name="Amirebrahimi M."/>
            <person name="Weers B.D."/>
            <person name="McKinley B."/>
            <person name="Mattison A."/>
            <person name="Morishige D.T."/>
            <person name="Grimwood J."/>
            <person name="Schmutz J."/>
            <person name="Mullet J.E."/>
        </authorList>
    </citation>
    <scope>NUCLEOTIDE SEQUENCE [LARGE SCALE GENOMIC DNA]</scope>
    <source>
        <strain evidence="3">cv. BTx623</strain>
    </source>
</reference>